<evidence type="ECO:0000313" key="2">
    <source>
        <dbReference type="EMBL" id="MCI16335.1"/>
    </source>
</evidence>
<proteinExistence type="predicted"/>
<dbReference type="EMBL" id="LXQA010100391">
    <property type="protein sequence ID" value="MCI16335.1"/>
    <property type="molecule type" value="Genomic_DNA"/>
</dbReference>
<dbReference type="Proteomes" id="UP000265520">
    <property type="component" value="Unassembled WGS sequence"/>
</dbReference>
<sequence length="46" mass="5248">MAAVDYQWRNDHLVSFTAAMMMTKRQNMGERRQKSGTVVEDDTAVA</sequence>
<accession>A0A392PZD5</accession>
<feature type="non-terminal residue" evidence="2">
    <location>
        <position position="46"/>
    </location>
</feature>
<reference evidence="2 3" key="1">
    <citation type="journal article" date="2018" name="Front. Plant Sci.">
        <title>Red Clover (Trifolium pratense) and Zigzag Clover (T. medium) - A Picture of Genomic Similarities and Differences.</title>
        <authorList>
            <person name="Dluhosova J."/>
            <person name="Istvanek J."/>
            <person name="Nedelnik J."/>
            <person name="Repkova J."/>
        </authorList>
    </citation>
    <scope>NUCLEOTIDE SEQUENCE [LARGE SCALE GENOMIC DNA]</scope>
    <source>
        <strain evidence="3">cv. 10/8</strain>
        <tissue evidence="2">Leaf</tissue>
    </source>
</reference>
<feature type="region of interest" description="Disordered" evidence="1">
    <location>
        <begin position="26"/>
        <end position="46"/>
    </location>
</feature>
<comment type="caution">
    <text evidence="2">The sequence shown here is derived from an EMBL/GenBank/DDBJ whole genome shotgun (WGS) entry which is preliminary data.</text>
</comment>
<organism evidence="2 3">
    <name type="scientific">Trifolium medium</name>
    <dbReference type="NCBI Taxonomy" id="97028"/>
    <lineage>
        <taxon>Eukaryota</taxon>
        <taxon>Viridiplantae</taxon>
        <taxon>Streptophyta</taxon>
        <taxon>Embryophyta</taxon>
        <taxon>Tracheophyta</taxon>
        <taxon>Spermatophyta</taxon>
        <taxon>Magnoliopsida</taxon>
        <taxon>eudicotyledons</taxon>
        <taxon>Gunneridae</taxon>
        <taxon>Pentapetalae</taxon>
        <taxon>rosids</taxon>
        <taxon>fabids</taxon>
        <taxon>Fabales</taxon>
        <taxon>Fabaceae</taxon>
        <taxon>Papilionoideae</taxon>
        <taxon>50 kb inversion clade</taxon>
        <taxon>NPAAA clade</taxon>
        <taxon>Hologalegina</taxon>
        <taxon>IRL clade</taxon>
        <taxon>Trifolieae</taxon>
        <taxon>Trifolium</taxon>
    </lineage>
</organism>
<protein>
    <submittedName>
        <fullName evidence="2">Uncharacterized protein</fullName>
    </submittedName>
</protein>
<evidence type="ECO:0000256" key="1">
    <source>
        <dbReference type="SAM" id="MobiDB-lite"/>
    </source>
</evidence>
<evidence type="ECO:0000313" key="3">
    <source>
        <dbReference type="Proteomes" id="UP000265520"/>
    </source>
</evidence>
<dbReference type="AlphaFoldDB" id="A0A392PZD5"/>
<name>A0A392PZD5_9FABA</name>
<keyword evidence="3" id="KW-1185">Reference proteome</keyword>